<dbReference type="Gene3D" id="1.10.287.130">
    <property type="match status" value="1"/>
</dbReference>
<organism evidence="11 12">
    <name type="scientific">Halorubrum lipolyticum DSM 21995</name>
    <dbReference type="NCBI Taxonomy" id="1227482"/>
    <lineage>
        <taxon>Archaea</taxon>
        <taxon>Methanobacteriati</taxon>
        <taxon>Methanobacteriota</taxon>
        <taxon>Stenosarchaea group</taxon>
        <taxon>Halobacteria</taxon>
        <taxon>Halobacteriales</taxon>
        <taxon>Haloferacaceae</taxon>
        <taxon>Halorubrum</taxon>
    </lineage>
</organism>
<dbReference type="NCBIfam" id="TIGR00229">
    <property type="entry name" value="sensory_box"/>
    <property type="match status" value="4"/>
</dbReference>
<dbReference type="Gene3D" id="3.40.50.2300">
    <property type="match status" value="1"/>
</dbReference>
<feature type="domain" description="PAC" evidence="10">
    <location>
        <begin position="351"/>
        <end position="402"/>
    </location>
</feature>
<dbReference type="Proteomes" id="UP000011650">
    <property type="component" value="Unassembled WGS sequence"/>
</dbReference>
<dbReference type="GO" id="GO:0000155">
    <property type="term" value="F:phosphorelay sensor kinase activity"/>
    <property type="evidence" value="ECO:0007669"/>
    <property type="project" value="InterPro"/>
</dbReference>
<evidence type="ECO:0000313" key="11">
    <source>
        <dbReference type="EMBL" id="EMA63680.1"/>
    </source>
</evidence>
<dbReference type="InterPro" id="IPR013656">
    <property type="entry name" value="PAS_4"/>
</dbReference>
<proteinExistence type="predicted"/>
<dbReference type="PROSITE" id="PS50112">
    <property type="entry name" value="PAS"/>
    <property type="match status" value="1"/>
</dbReference>
<feature type="domain" description="Response regulatory" evidence="8">
    <location>
        <begin position="16"/>
        <end position="132"/>
    </location>
</feature>
<dbReference type="SMART" id="SM00388">
    <property type="entry name" value="HisKA"/>
    <property type="match status" value="1"/>
</dbReference>
<feature type="domain" description="Histidine kinase" evidence="7">
    <location>
        <begin position="659"/>
        <end position="854"/>
    </location>
</feature>
<dbReference type="EC" id="2.7.13.3" evidence="2"/>
<dbReference type="SUPFAM" id="SSF47384">
    <property type="entry name" value="Homodimeric domain of signal transducing histidine kinase"/>
    <property type="match status" value="1"/>
</dbReference>
<comment type="caution">
    <text evidence="11">The sequence shown here is derived from an EMBL/GenBank/DDBJ whole genome shotgun (WGS) entry which is preliminary data.</text>
</comment>
<evidence type="ECO:0000256" key="3">
    <source>
        <dbReference type="ARBA" id="ARBA00022553"/>
    </source>
</evidence>
<dbReference type="InterPro" id="IPR000014">
    <property type="entry name" value="PAS"/>
</dbReference>
<dbReference type="SMART" id="SM00086">
    <property type="entry name" value="PAC"/>
    <property type="match status" value="4"/>
</dbReference>
<dbReference type="CDD" id="cd00130">
    <property type="entry name" value="PAS"/>
    <property type="match status" value="3"/>
</dbReference>
<dbReference type="Gene3D" id="3.30.565.10">
    <property type="entry name" value="Histidine kinase-like ATPase, C-terminal domain"/>
    <property type="match status" value="1"/>
</dbReference>
<dbReference type="PANTHER" id="PTHR43304:SF1">
    <property type="entry name" value="PAC DOMAIN-CONTAINING PROTEIN"/>
    <property type="match status" value="1"/>
</dbReference>
<dbReference type="PROSITE" id="PS50110">
    <property type="entry name" value="RESPONSE_REGULATORY"/>
    <property type="match status" value="1"/>
</dbReference>
<evidence type="ECO:0000256" key="5">
    <source>
        <dbReference type="ARBA" id="ARBA00022777"/>
    </source>
</evidence>
<dbReference type="SUPFAM" id="SSF55785">
    <property type="entry name" value="PYP-like sensor domain (PAS domain)"/>
    <property type="match status" value="4"/>
</dbReference>
<dbReference type="InterPro" id="IPR013655">
    <property type="entry name" value="PAS_fold_3"/>
</dbReference>
<dbReference type="Pfam" id="PF00072">
    <property type="entry name" value="Response_reg"/>
    <property type="match status" value="1"/>
</dbReference>
<dbReference type="InterPro" id="IPR036097">
    <property type="entry name" value="HisK_dim/P_sf"/>
</dbReference>
<evidence type="ECO:0000256" key="4">
    <source>
        <dbReference type="ARBA" id="ARBA00022679"/>
    </source>
</evidence>
<evidence type="ECO:0000259" key="10">
    <source>
        <dbReference type="PROSITE" id="PS50113"/>
    </source>
</evidence>
<accession>M0P4D0</accession>
<dbReference type="Pfam" id="PF08448">
    <property type="entry name" value="PAS_4"/>
    <property type="match status" value="2"/>
</dbReference>
<feature type="modified residue" description="4-aspartylphosphate" evidence="6">
    <location>
        <position position="67"/>
    </location>
</feature>
<dbReference type="InterPro" id="IPR001610">
    <property type="entry name" value="PAC"/>
</dbReference>
<dbReference type="InterPro" id="IPR035965">
    <property type="entry name" value="PAS-like_dom_sf"/>
</dbReference>
<dbReference type="InterPro" id="IPR052162">
    <property type="entry name" value="Sensor_kinase/Photoreceptor"/>
</dbReference>
<evidence type="ECO:0000259" key="7">
    <source>
        <dbReference type="PROSITE" id="PS50109"/>
    </source>
</evidence>
<dbReference type="SMART" id="SM00448">
    <property type="entry name" value="REC"/>
    <property type="match status" value="1"/>
</dbReference>
<feature type="domain" description="PAS" evidence="9">
    <location>
        <begin position="147"/>
        <end position="220"/>
    </location>
</feature>
<dbReference type="InterPro" id="IPR000700">
    <property type="entry name" value="PAS-assoc_C"/>
</dbReference>
<evidence type="ECO:0000313" key="12">
    <source>
        <dbReference type="Proteomes" id="UP000011650"/>
    </source>
</evidence>
<name>M0P4D0_9EURY</name>
<dbReference type="Gene3D" id="3.30.450.20">
    <property type="entry name" value="PAS domain"/>
    <property type="match status" value="4"/>
</dbReference>
<feature type="domain" description="PAC" evidence="10">
    <location>
        <begin position="461"/>
        <end position="523"/>
    </location>
</feature>
<dbReference type="PANTHER" id="PTHR43304">
    <property type="entry name" value="PHYTOCHROME-LIKE PROTEIN CPH1"/>
    <property type="match status" value="1"/>
</dbReference>
<dbReference type="SUPFAM" id="SSF55874">
    <property type="entry name" value="ATPase domain of HSP90 chaperone/DNA topoisomerase II/histidine kinase"/>
    <property type="match status" value="1"/>
</dbReference>
<dbReference type="RefSeq" id="WP_008003543.1">
    <property type="nucleotide sequence ID" value="NZ_AOJG01000007.1"/>
</dbReference>
<keyword evidence="12" id="KW-1185">Reference proteome</keyword>
<dbReference type="InterPro" id="IPR003661">
    <property type="entry name" value="HisK_dim/P_dom"/>
</dbReference>
<evidence type="ECO:0000259" key="9">
    <source>
        <dbReference type="PROSITE" id="PS50112"/>
    </source>
</evidence>
<dbReference type="InterPro" id="IPR001789">
    <property type="entry name" value="Sig_transdc_resp-reg_receiver"/>
</dbReference>
<keyword evidence="4" id="KW-0808">Transferase</keyword>
<dbReference type="EMBL" id="AOJG01000007">
    <property type="protein sequence ID" value="EMA63680.1"/>
    <property type="molecule type" value="Genomic_DNA"/>
</dbReference>
<evidence type="ECO:0000256" key="1">
    <source>
        <dbReference type="ARBA" id="ARBA00000085"/>
    </source>
</evidence>
<gene>
    <name evidence="11" type="ORF">C469_02456</name>
</gene>
<dbReference type="SMART" id="SM00091">
    <property type="entry name" value="PAS"/>
    <property type="match status" value="4"/>
</dbReference>
<dbReference type="CDD" id="cd00075">
    <property type="entry name" value="HATPase"/>
    <property type="match status" value="1"/>
</dbReference>
<dbReference type="AlphaFoldDB" id="M0P4D0"/>
<dbReference type="CDD" id="cd00156">
    <property type="entry name" value="REC"/>
    <property type="match status" value="1"/>
</dbReference>
<evidence type="ECO:0000259" key="8">
    <source>
        <dbReference type="PROSITE" id="PS50110"/>
    </source>
</evidence>
<reference evidence="11 12" key="1">
    <citation type="journal article" date="2014" name="PLoS Genet.">
        <title>Phylogenetically driven sequencing of extremely halophilic archaea reveals strategies for static and dynamic osmo-response.</title>
        <authorList>
            <person name="Becker E.A."/>
            <person name="Seitzer P.M."/>
            <person name="Tritt A."/>
            <person name="Larsen D."/>
            <person name="Krusor M."/>
            <person name="Yao A.I."/>
            <person name="Wu D."/>
            <person name="Madern D."/>
            <person name="Eisen J.A."/>
            <person name="Darling A.E."/>
            <person name="Facciotti M.T."/>
        </authorList>
    </citation>
    <scope>NUCLEOTIDE SEQUENCE [LARGE SCALE GENOMIC DNA]</scope>
    <source>
        <strain evidence="11 12">DSM 21995</strain>
    </source>
</reference>
<dbReference type="Pfam" id="PF00512">
    <property type="entry name" value="HisKA"/>
    <property type="match status" value="1"/>
</dbReference>
<protein>
    <recommendedName>
        <fullName evidence="2">histidine kinase</fullName>
        <ecNumber evidence="2">2.7.13.3</ecNumber>
    </recommendedName>
</protein>
<dbReference type="CDD" id="cd00082">
    <property type="entry name" value="HisKA"/>
    <property type="match status" value="1"/>
</dbReference>
<dbReference type="PATRIC" id="fig|1227482.3.peg.498"/>
<comment type="catalytic activity">
    <reaction evidence="1">
        <text>ATP + protein L-histidine = ADP + protein N-phospho-L-histidine.</text>
        <dbReference type="EC" id="2.7.13.3"/>
    </reaction>
</comment>
<feature type="domain" description="PAC" evidence="10">
    <location>
        <begin position="597"/>
        <end position="648"/>
    </location>
</feature>
<dbReference type="InterPro" id="IPR005467">
    <property type="entry name" value="His_kinase_dom"/>
</dbReference>
<dbReference type="STRING" id="1227482.C469_02456"/>
<dbReference type="Gene3D" id="2.10.70.100">
    <property type="match status" value="1"/>
</dbReference>
<dbReference type="Pfam" id="PF02518">
    <property type="entry name" value="HATPase_c"/>
    <property type="match status" value="1"/>
</dbReference>
<dbReference type="PROSITE" id="PS50109">
    <property type="entry name" value="HIS_KIN"/>
    <property type="match status" value="1"/>
</dbReference>
<dbReference type="InterPro" id="IPR003594">
    <property type="entry name" value="HATPase_dom"/>
</dbReference>
<dbReference type="SMART" id="SM00387">
    <property type="entry name" value="HATPase_c"/>
    <property type="match status" value="1"/>
</dbReference>
<evidence type="ECO:0000256" key="6">
    <source>
        <dbReference type="PROSITE-ProRule" id="PRU00169"/>
    </source>
</evidence>
<evidence type="ECO:0000256" key="2">
    <source>
        <dbReference type="ARBA" id="ARBA00012438"/>
    </source>
</evidence>
<dbReference type="SUPFAM" id="SSF52172">
    <property type="entry name" value="CheY-like"/>
    <property type="match status" value="1"/>
</dbReference>
<dbReference type="Pfam" id="PF08447">
    <property type="entry name" value="PAS_3"/>
    <property type="match status" value="2"/>
</dbReference>
<dbReference type="InterPro" id="IPR036890">
    <property type="entry name" value="HATPase_C_sf"/>
</dbReference>
<sequence length="859" mass="95120">MTDSIPVPQRLTDEIRVLHVDDEPDFGELVAAFLRKANDRLRVETEASAHDALDRLAAEDFDCVVSDYDMPGENGVEFLETLRSSRPTLPFVLYTGKGSEEVASKALTAGATDYLQKEPGTDHYAVLANRIVTVVERVRAQAKMDEVQHLFSALADRANDVLWLFTRNWDEVLFLTKSYEEIFGQPRALLKENPTAFLDVTHPDDRPRFEDAMARLTDGESVDIEARIVGDHGEARWVWIKADPITDAAGRVTHVGGFTRDISEPKDREAELLHTQRRYEAMFEDPNILVAVLEPDGTVREINRTAMEYIDTTLDDVRGTPFRETPWFGDDPALKRDIDGWIAAAADGEYVPFEAEITGEDGHRTVEGVFRPVTDADGVVTDIVVSDRDVTERREKERRLAESERRYRALAEHFPNGIVTMFDRDLTYTLAAGQGFRTLPVTAAEVEGNRPADVWGPAVGATLEERFRAALDGTPGSVELSYEGREWIVHAVPITDDDGAVLAGMTIAQDITERTRYQADLERVLELMERAEQIADVGSWEIDVNTTEVFWSDNLFEILDRDGEVPPLDEALDVYHEEDRPAVEKAVEAALETGESFDVEARFRRPDGETRWLRIQGVPTVRDGAVVTLRGAVQDITDHKSSQQNLERQNARLEEFASVVSHDLRNPLQVAEGRLELAREECESVHLDPIGTALKRAEQIIQNVLWLARTGRDVGEVAAVDLRATATDAWAITGTTHERATLAVAVEDGNGSILADRSRLQQAFENLFRNAIEHGDGEGDVTVTVGSLPGGFFVEDDGDGIPAGERDDVFAAGYSTSADGTGFGLTIVEQIAEAHGWHVAVTDGTGGGTRFEFTGVDRA</sequence>
<keyword evidence="3 6" id="KW-0597">Phosphoprotein</keyword>
<keyword evidence="5 11" id="KW-0418">Kinase</keyword>
<dbReference type="InterPro" id="IPR011006">
    <property type="entry name" value="CheY-like_superfamily"/>
</dbReference>
<dbReference type="PROSITE" id="PS50113">
    <property type="entry name" value="PAC"/>
    <property type="match status" value="4"/>
</dbReference>
<feature type="domain" description="PAC" evidence="10">
    <location>
        <begin position="222"/>
        <end position="274"/>
    </location>
</feature>
<dbReference type="OrthoDB" id="8127at2157"/>